<dbReference type="EMBL" id="JAUJYO010000008">
    <property type="protein sequence ID" value="KAK1310169.1"/>
    <property type="molecule type" value="Genomic_DNA"/>
</dbReference>
<keyword evidence="2" id="KW-1185">Reference proteome</keyword>
<dbReference type="Gene3D" id="3.80.10.10">
    <property type="entry name" value="Ribonuclease Inhibitor"/>
    <property type="match status" value="1"/>
</dbReference>
<name>A0AAV9EAM2_ACOCL</name>
<organism evidence="1 2">
    <name type="scientific">Acorus calamus</name>
    <name type="common">Sweet flag</name>
    <dbReference type="NCBI Taxonomy" id="4465"/>
    <lineage>
        <taxon>Eukaryota</taxon>
        <taxon>Viridiplantae</taxon>
        <taxon>Streptophyta</taxon>
        <taxon>Embryophyta</taxon>
        <taxon>Tracheophyta</taxon>
        <taxon>Spermatophyta</taxon>
        <taxon>Magnoliopsida</taxon>
        <taxon>Liliopsida</taxon>
        <taxon>Acoraceae</taxon>
        <taxon>Acorus</taxon>
    </lineage>
</organism>
<comment type="caution">
    <text evidence="1">The sequence shown here is derived from an EMBL/GenBank/DDBJ whole genome shotgun (WGS) entry which is preliminary data.</text>
</comment>
<dbReference type="AlphaFoldDB" id="A0AAV9EAM2"/>
<protein>
    <submittedName>
        <fullName evidence="1">Uncharacterized protein</fullName>
    </submittedName>
</protein>
<evidence type="ECO:0000313" key="1">
    <source>
        <dbReference type="EMBL" id="KAK1310169.1"/>
    </source>
</evidence>
<gene>
    <name evidence="1" type="ORF">QJS10_CPA08g00894</name>
</gene>
<dbReference type="InterPro" id="IPR001611">
    <property type="entry name" value="Leu-rich_rpt"/>
</dbReference>
<reference evidence="1" key="2">
    <citation type="submission" date="2023-06" db="EMBL/GenBank/DDBJ databases">
        <authorList>
            <person name="Ma L."/>
            <person name="Liu K.-W."/>
            <person name="Li Z."/>
            <person name="Hsiao Y.-Y."/>
            <person name="Qi Y."/>
            <person name="Fu T."/>
            <person name="Tang G."/>
            <person name="Zhang D."/>
            <person name="Sun W.-H."/>
            <person name="Liu D.-K."/>
            <person name="Li Y."/>
            <person name="Chen G.-Z."/>
            <person name="Liu X.-D."/>
            <person name="Liao X.-Y."/>
            <person name="Jiang Y.-T."/>
            <person name="Yu X."/>
            <person name="Hao Y."/>
            <person name="Huang J."/>
            <person name="Zhao X.-W."/>
            <person name="Ke S."/>
            <person name="Chen Y.-Y."/>
            <person name="Wu W.-L."/>
            <person name="Hsu J.-L."/>
            <person name="Lin Y.-F."/>
            <person name="Huang M.-D."/>
            <person name="Li C.-Y."/>
            <person name="Huang L."/>
            <person name="Wang Z.-W."/>
            <person name="Zhao X."/>
            <person name="Zhong W.-Y."/>
            <person name="Peng D.-H."/>
            <person name="Ahmad S."/>
            <person name="Lan S."/>
            <person name="Zhang J.-S."/>
            <person name="Tsai W.-C."/>
            <person name="Van De Peer Y."/>
            <person name="Liu Z.-J."/>
        </authorList>
    </citation>
    <scope>NUCLEOTIDE SEQUENCE</scope>
    <source>
        <strain evidence="1">CP</strain>
        <tissue evidence="1">Leaves</tissue>
    </source>
</reference>
<accession>A0AAV9EAM2</accession>
<dbReference type="PROSITE" id="PS51450">
    <property type="entry name" value="LRR"/>
    <property type="match status" value="1"/>
</dbReference>
<dbReference type="InterPro" id="IPR032675">
    <property type="entry name" value="LRR_dom_sf"/>
</dbReference>
<sequence length="201" mass="22165">MANNCFCKTFQTDLLSVNKQTPSCVKWLYGGLRVMHVSILSCEDEMYVLSTRSNRVSIEFVGGGKVQEKLSRFEDLIGESLAYLGISSAGPLLQINATILNLKELDLTGNLLSKWQDIRLSENPIVDPEKGGIPRFVQVARLAKAQILNGSEDIRLSENPIVDPEKGGIPRFVQVARLAKAQILNGSEVGKLKVLCERFSS</sequence>
<evidence type="ECO:0000313" key="2">
    <source>
        <dbReference type="Proteomes" id="UP001180020"/>
    </source>
</evidence>
<reference evidence="1" key="1">
    <citation type="journal article" date="2023" name="Nat. Commun.">
        <title>Diploid and tetraploid genomes of Acorus and the evolution of monocots.</title>
        <authorList>
            <person name="Ma L."/>
            <person name="Liu K.W."/>
            <person name="Li Z."/>
            <person name="Hsiao Y.Y."/>
            <person name="Qi Y."/>
            <person name="Fu T."/>
            <person name="Tang G.D."/>
            <person name="Zhang D."/>
            <person name="Sun W.H."/>
            <person name="Liu D.K."/>
            <person name="Li Y."/>
            <person name="Chen G.Z."/>
            <person name="Liu X.D."/>
            <person name="Liao X.Y."/>
            <person name="Jiang Y.T."/>
            <person name="Yu X."/>
            <person name="Hao Y."/>
            <person name="Huang J."/>
            <person name="Zhao X.W."/>
            <person name="Ke S."/>
            <person name="Chen Y.Y."/>
            <person name="Wu W.L."/>
            <person name="Hsu J.L."/>
            <person name="Lin Y.F."/>
            <person name="Huang M.D."/>
            <person name="Li C.Y."/>
            <person name="Huang L."/>
            <person name="Wang Z.W."/>
            <person name="Zhao X."/>
            <person name="Zhong W.Y."/>
            <person name="Peng D.H."/>
            <person name="Ahmad S."/>
            <person name="Lan S."/>
            <person name="Zhang J.S."/>
            <person name="Tsai W.C."/>
            <person name="Van de Peer Y."/>
            <person name="Liu Z.J."/>
        </authorList>
    </citation>
    <scope>NUCLEOTIDE SEQUENCE</scope>
    <source>
        <strain evidence="1">CP</strain>
    </source>
</reference>
<proteinExistence type="predicted"/>
<dbReference type="Proteomes" id="UP001180020">
    <property type="component" value="Unassembled WGS sequence"/>
</dbReference>